<dbReference type="EMBL" id="GL348718">
    <property type="protein sequence ID" value="EFH49746.1"/>
    <property type="molecule type" value="Genomic_DNA"/>
</dbReference>
<reference evidence="1" key="2">
    <citation type="submission" date="2010-06" db="EMBL/GenBank/DDBJ databases">
        <title>The basis of rapid genome size change in Arabidopsis.</title>
        <authorList>
            <consortium name="US DOE Joint Genome Institute (JGI-PGF)"/>
            <person name="Bakker E."/>
            <person name="Bergelson J."/>
            <person name="Cheng J.Fang."/>
            <person name="Clark R.M."/>
            <person name="Fawcett J."/>
            <person name="Gaut B."/>
            <person name="Grigoriev I."/>
            <person name="Gundlach H."/>
            <person name="Guo Y."/>
            <person name="Haberer G."/>
            <person name="Hollister J."/>
            <person name="Hu T.T."/>
            <person name="Mayer K.F.X."/>
            <person name="Nasrallah J."/>
            <person name="Nordborg M."/>
            <person name="Otillar R."/>
            <person name="Pattyn P."/>
            <person name="Schmutz J."/>
            <person name="Spannagl M."/>
            <person name="van de Peer Y."/>
            <person name="Wang X."/>
            <person name="Weigel D."/>
            <person name="Yang L."/>
        </authorList>
    </citation>
    <scope>NUCLEOTIDE SEQUENCE</scope>
</reference>
<dbReference type="OrthoDB" id="1030433at2759"/>
<dbReference type="HOGENOM" id="CLU_2362584_0_0_1"/>
<gene>
    <name evidence="1" type="ORF">ARALYDRAFT_660939</name>
</gene>
<dbReference type="Proteomes" id="UP000008694">
    <property type="component" value="Unassembled WGS sequence"/>
</dbReference>
<organism evidence="2">
    <name type="scientific">Arabidopsis lyrata subsp. lyrata</name>
    <name type="common">Lyre-leaved rock-cress</name>
    <dbReference type="NCBI Taxonomy" id="81972"/>
    <lineage>
        <taxon>Eukaryota</taxon>
        <taxon>Viridiplantae</taxon>
        <taxon>Streptophyta</taxon>
        <taxon>Embryophyta</taxon>
        <taxon>Tracheophyta</taxon>
        <taxon>Spermatophyta</taxon>
        <taxon>Magnoliopsida</taxon>
        <taxon>eudicotyledons</taxon>
        <taxon>Gunneridae</taxon>
        <taxon>Pentapetalae</taxon>
        <taxon>rosids</taxon>
        <taxon>malvids</taxon>
        <taxon>Brassicales</taxon>
        <taxon>Brassicaceae</taxon>
        <taxon>Camelineae</taxon>
        <taxon>Arabidopsis</taxon>
    </lineage>
</organism>
<dbReference type="Gramene" id="Al_scaffold_0006_1004">
    <property type="protein sequence ID" value="Al_scaffold_0006_1004"/>
    <property type="gene ID" value="Al_scaffold_0006_1004"/>
</dbReference>
<evidence type="ECO:0000313" key="2">
    <source>
        <dbReference type="Proteomes" id="UP000008694"/>
    </source>
</evidence>
<keyword evidence="2" id="KW-1185">Reference proteome</keyword>
<protein>
    <submittedName>
        <fullName evidence="1">Predicted protein</fullName>
    </submittedName>
</protein>
<sequence>MLLDSLFILGFFFKISLFNHHFSLSLYREIKKAADTCMLCMKERENSSTYELSQLSTSKGESKLCRLHLNPWNKIGFSGEKFGVDVLKLLGIIVSM</sequence>
<evidence type="ECO:0000313" key="1">
    <source>
        <dbReference type="EMBL" id="EFH49746.1"/>
    </source>
</evidence>
<name>D7M3K1_ARALL</name>
<reference evidence="1" key="1">
    <citation type="submission" date="2009-11" db="EMBL/GenBank/DDBJ databases">
        <authorList>
            <consortium name="US DOE Joint Genome Institute (JGI-PGF)"/>
            <person name="Ottilar R."/>
            <person name="Schmutz J."/>
            <person name="Salamov A."/>
            <person name="Cheng J.F."/>
            <person name="Lucas S."/>
            <person name="Pitluck S."/>
            <person name="Gundlach H."/>
            <person name="Guo Y."/>
            <person name="Haberer G."/>
            <person name="Nasrallah J."/>
            <person name="Mayer K.F.X."/>
            <person name="van de Peer Y."/>
            <person name="Weigel D."/>
            <person name="Grigoriev I.V."/>
        </authorList>
    </citation>
    <scope>NUCLEOTIDE SEQUENCE</scope>
</reference>
<accession>D7M3K1</accession>
<proteinExistence type="predicted"/>
<dbReference type="KEGG" id="aly:9309555"/>
<dbReference type="AlphaFoldDB" id="D7M3K1"/>